<keyword evidence="1" id="KW-0812">Transmembrane</keyword>
<keyword evidence="1" id="KW-0472">Membrane</keyword>
<protein>
    <submittedName>
        <fullName evidence="2">Uncharacterized protein TCIL3000_9_3600</fullName>
    </submittedName>
</protein>
<accession>G0UU98</accession>
<reference evidence="2" key="1">
    <citation type="journal article" date="2012" name="Proc. Natl. Acad. Sci. U.S.A.">
        <title>Antigenic diversity is generated by distinct evolutionary mechanisms in African trypanosome species.</title>
        <authorList>
            <person name="Jackson A.P."/>
            <person name="Berry A."/>
            <person name="Aslett M."/>
            <person name="Allison H.C."/>
            <person name="Burton P."/>
            <person name="Vavrova-Anderson J."/>
            <person name="Brown R."/>
            <person name="Browne H."/>
            <person name="Corton N."/>
            <person name="Hauser H."/>
            <person name="Gamble J."/>
            <person name="Gilderthorp R."/>
            <person name="Marcello L."/>
            <person name="McQuillan J."/>
            <person name="Otto T.D."/>
            <person name="Quail M.A."/>
            <person name="Sanders M.J."/>
            <person name="van Tonder A."/>
            <person name="Ginger M.L."/>
            <person name="Field M.C."/>
            <person name="Barry J.D."/>
            <person name="Hertz-Fowler C."/>
            <person name="Berriman M."/>
        </authorList>
    </citation>
    <scope>NUCLEOTIDE SEQUENCE</scope>
    <source>
        <strain evidence="2">IL3000</strain>
    </source>
</reference>
<evidence type="ECO:0000256" key="1">
    <source>
        <dbReference type="SAM" id="Phobius"/>
    </source>
</evidence>
<evidence type="ECO:0000313" key="2">
    <source>
        <dbReference type="EMBL" id="CCC92962.1"/>
    </source>
</evidence>
<sequence length="198" mass="22023">MLPLHHLTFPSIEQLFVCLLNSIPPTKLPKSPVYIKYLLRFGGRKAMSLKVTLLRFVAEVNPWIVLLAAAAQILLAAVWYKFIVNATVSYYLAADKGVRRVEHILNRYPPALYWIITFVAAALRILSIATVVIACKGDSLPDYQLAALLVVGISCVNQHLSFHHQRPLPLLLADFGYELAAALLASAVYYGIKASNFF</sequence>
<feature type="transmembrane region" description="Helical" evidence="1">
    <location>
        <begin position="63"/>
        <end position="82"/>
    </location>
</feature>
<feature type="transmembrane region" description="Helical" evidence="1">
    <location>
        <begin position="111"/>
        <end position="133"/>
    </location>
</feature>
<keyword evidence="1" id="KW-1133">Transmembrane helix</keyword>
<dbReference type="VEuPathDB" id="TriTrypDB:TcIL3000_9_3600"/>
<dbReference type="AlphaFoldDB" id="G0UU98"/>
<feature type="transmembrane region" description="Helical" evidence="1">
    <location>
        <begin position="175"/>
        <end position="192"/>
    </location>
</feature>
<dbReference type="EMBL" id="HE575322">
    <property type="protein sequence ID" value="CCC92962.1"/>
    <property type="molecule type" value="Genomic_DNA"/>
</dbReference>
<organism evidence="2">
    <name type="scientific">Trypanosoma congolense (strain IL3000)</name>
    <dbReference type="NCBI Taxonomy" id="1068625"/>
    <lineage>
        <taxon>Eukaryota</taxon>
        <taxon>Discoba</taxon>
        <taxon>Euglenozoa</taxon>
        <taxon>Kinetoplastea</taxon>
        <taxon>Metakinetoplastina</taxon>
        <taxon>Trypanosomatida</taxon>
        <taxon>Trypanosomatidae</taxon>
        <taxon>Trypanosoma</taxon>
        <taxon>Nannomonas</taxon>
    </lineage>
</organism>
<proteinExistence type="predicted"/>
<gene>
    <name evidence="2" type="ORF">TCIL3000_9_3600</name>
</gene>
<name>G0UU98_TRYCI</name>